<protein>
    <submittedName>
        <fullName evidence="1">Uncharacterized protein</fullName>
    </submittedName>
</protein>
<dbReference type="EMBL" id="GABZ01003108">
    <property type="protein sequence ID" value="JAA50417.1"/>
    <property type="molecule type" value="mRNA"/>
</dbReference>
<proteinExistence type="evidence at transcript level"/>
<evidence type="ECO:0000313" key="1">
    <source>
        <dbReference type="EMBL" id="JAA50417.1"/>
    </source>
</evidence>
<name>K9IRA1_DESRO</name>
<organism evidence="1">
    <name type="scientific">Desmodus rotundus</name>
    <name type="common">Vampire bat</name>
    <dbReference type="NCBI Taxonomy" id="9430"/>
    <lineage>
        <taxon>Eukaryota</taxon>
        <taxon>Metazoa</taxon>
        <taxon>Chordata</taxon>
        <taxon>Craniata</taxon>
        <taxon>Vertebrata</taxon>
        <taxon>Euteleostomi</taxon>
        <taxon>Mammalia</taxon>
        <taxon>Eutheria</taxon>
        <taxon>Laurasiatheria</taxon>
        <taxon>Chiroptera</taxon>
        <taxon>Yangochiroptera</taxon>
        <taxon>Phyllostomidae</taxon>
        <taxon>Desmodontinae</taxon>
        <taxon>Desmodus</taxon>
    </lineage>
</organism>
<reference evidence="1" key="1">
    <citation type="submission" date="2012-11" db="EMBL/GenBank/DDBJ databases">
        <title>The Vampirome: Transcriptome and Proteome Analysis of the Submandibular and Accessory Glands of the Vampire Bat and Vector of Human Rabies, Desmodus rotundus.</title>
        <authorList>
            <person name="Francischetti I.M.B."/>
            <person name="Assumpcao T.C.F."/>
            <person name="Ma D."/>
            <person name="Vicente E.C."/>
            <person name="Ribeiro J.M.C."/>
        </authorList>
    </citation>
    <scope>NUCLEOTIDE SEQUENCE</scope>
    <source>
        <tissue evidence="1">Salivary gland</tissue>
    </source>
</reference>
<feature type="non-terminal residue" evidence="1">
    <location>
        <position position="1"/>
    </location>
</feature>
<sequence>VSSLPRLIKISPFTTPSALTPFCTSKSLFSLYLQADSFKISIFSKFLKRYIRTKYLHILEFHLRGICGSFDVIPENNFLLCRKSFVSDFFKNRNE</sequence>
<dbReference type="AlphaFoldDB" id="K9IRA1"/>
<accession>K9IRA1</accession>